<evidence type="ECO:0000256" key="1">
    <source>
        <dbReference type="ARBA" id="ARBA00004575"/>
    </source>
</evidence>
<gene>
    <name evidence="10" type="primary">NEMP2</name>
    <name evidence="10" type="ORF">AOXY_G14172</name>
</gene>
<comment type="similarity">
    <text evidence="2">Belongs to the NEMP family.</text>
</comment>
<keyword evidence="5 8" id="KW-1133">Transmembrane helix</keyword>
<evidence type="ECO:0000256" key="8">
    <source>
        <dbReference type="SAM" id="Phobius"/>
    </source>
</evidence>
<comment type="subcellular location">
    <subcellularLocation>
        <location evidence="1">Nucleus inner membrane</location>
        <topology evidence="1">Multi-pass membrane protein</topology>
        <orientation evidence="1">Nucleoplasmic side</orientation>
    </subcellularLocation>
</comment>
<keyword evidence="11" id="KW-1185">Reference proteome</keyword>
<feature type="transmembrane region" description="Helical" evidence="8">
    <location>
        <begin position="266"/>
        <end position="285"/>
    </location>
</feature>
<evidence type="ECO:0000256" key="2">
    <source>
        <dbReference type="ARBA" id="ARBA00005748"/>
    </source>
</evidence>
<evidence type="ECO:0000256" key="5">
    <source>
        <dbReference type="ARBA" id="ARBA00022989"/>
    </source>
</evidence>
<dbReference type="AlphaFoldDB" id="A0AAD8DB88"/>
<organism evidence="10 11">
    <name type="scientific">Acipenser oxyrinchus oxyrinchus</name>
    <dbReference type="NCBI Taxonomy" id="40147"/>
    <lineage>
        <taxon>Eukaryota</taxon>
        <taxon>Metazoa</taxon>
        <taxon>Chordata</taxon>
        <taxon>Craniata</taxon>
        <taxon>Vertebrata</taxon>
        <taxon>Euteleostomi</taxon>
        <taxon>Actinopterygii</taxon>
        <taxon>Chondrostei</taxon>
        <taxon>Acipenseriformes</taxon>
        <taxon>Acipenseridae</taxon>
        <taxon>Acipenser</taxon>
    </lineage>
</organism>
<dbReference type="PANTHER" id="PTHR13598">
    <property type="entry name" value="AT07567P-RELATED"/>
    <property type="match status" value="1"/>
</dbReference>
<evidence type="ECO:0000256" key="7">
    <source>
        <dbReference type="ARBA" id="ARBA00023242"/>
    </source>
</evidence>
<dbReference type="InterPro" id="IPR019358">
    <property type="entry name" value="NEMP_fam"/>
</dbReference>
<sequence length="460" mass="53602">MKGLSVSKKSMQILGVCLFLFVQTAWSNTFKECIEVIDNLEISQYQEHCFCYSLNTTVGWKDIWSTFQVNVQSQDDVHIVFPVEDNNCKEPETFIHFIQCVLRFYWPFPNASNEPSLTIAHTDEEVCFGIKSIKPSVKYSVRVNRKKHDLYRFSLFVIGILLLFSARKLCRNTVFYYTVGISLGILSVFILTLFVLSRFIPKKKTFLFMLSGCSYLSYMVVQQVVNHWDEIRTDYWRYAVGYLLFSGFLSFAVCYKHGPITNKQSLNLLTWTLQIIALLLMYLGITYPPAAYAVITILVASKALVFLGFLIRRIIRGIFQILKSSFKAKELEIRLLSEEEYREQGDTETRASLQELRENCLRPEFPAWEAVSRLRSPKRLAEFIQGGSHVTDEEILEHDKQYCLGGTYYENWIFSTRDEEQGDQDWPNPLQSQEDVDEEELEYYQPTEQRSLALVDLELF</sequence>
<keyword evidence="7" id="KW-0539">Nucleus</keyword>
<keyword evidence="3 8" id="KW-0812">Transmembrane</keyword>
<feature type="transmembrane region" description="Helical" evidence="8">
    <location>
        <begin position="174"/>
        <end position="200"/>
    </location>
</feature>
<feature type="transmembrane region" description="Helical" evidence="8">
    <location>
        <begin position="150"/>
        <end position="167"/>
    </location>
</feature>
<dbReference type="EMBL" id="JAGXEW010000012">
    <property type="protein sequence ID" value="KAK1165594.1"/>
    <property type="molecule type" value="Genomic_DNA"/>
</dbReference>
<feature type="chain" id="PRO_5042267583" evidence="9">
    <location>
        <begin position="28"/>
        <end position="460"/>
    </location>
</feature>
<accession>A0AAD8DB88</accession>
<evidence type="ECO:0000256" key="4">
    <source>
        <dbReference type="ARBA" id="ARBA00022729"/>
    </source>
</evidence>
<feature type="transmembrane region" description="Helical" evidence="8">
    <location>
        <begin position="235"/>
        <end position="254"/>
    </location>
</feature>
<dbReference type="GO" id="GO:0005637">
    <property type="term" value="C:nuclear inner membrane"/>
    <property type="evidence" value="ECO:0007669"/>
    <property type="project" value="UniProtKB-SubCell"/>
</dbReference>
<dbReference type="PANTHER" id="PTHR13598:SF5">
    <property type="entry name" value="NUCLEAR ENVELOPE INTEGRAL MEMBRANE PROTEIN 2"/>
    <property type="match status" value="1"/>
</dbReference>
<evidence type="ECO:0000256" key="6">
    <source>
        <dbReference type="ARBA" id="ARBA00023136"/>
    </source>
</evidence>
<name>A0AAD8DB88_ACIOX</name>
<feature type="signal peptide" evidence="9">
    <location>
        <begin position="1"/>
        <end position="27"/>
    </location>
</feature>
<evidence type="ECO:0000256" key="9">
    <source>
        <dbReference type="SAM" id="SignalP"/>
    </source>
</evidence>
<protein>
    <submittedName>
        <fullName evidence="10">Nuclear envelope integral membrane protein 2 isoform X1</fullName>
    </submittedName>
</protein>
<evidence type="ECO:0000313" key="11">
    <source>
        <dbReference type="Proteomes" id="UP001230051"/>
    </source>
</evidence>
<evidence type="ECO:0000256" key="3">
    <source>
        <dbReference type="ARBA" id="ARBA00022692"/>
    </source>
</evidence>
<proteinExistence type="inferred from homology"/>
<dbReference type="Proteomes" id="UP001230051">
    <property type="component" value="Unassembled WGS sequence"/>
</dbReference>
<comment type="caution">
    <text evidence="10">The sequence shown here is derived from an EMBL/GenBank/DDBJ whole genome shotgun (WGS) entry which is preliminary data.</text>
</comment>
<evidence type="ECO:0000313" key="10">
    <source>
        <dbReference type="EMBL" id="KAK1165594.1"/>
    </source>
</evidence>
<keyword evidence="4 9" id="KW-0732">Signal</keyword>
<reference evidence="10" key="1">
    <citation type="submission" date="2022-02" db="EMBL/GenBank/DDBJ databases">
        <title>Atlantic sturgeon de novo genome assembly.</title>
        <authorList>
            <person name="Stock M."/>
            <person name="Klopp C."/>
            <person name="Guiguen Y."/>
            <person name="Cabau C."/>
            <person name="Parinello H."/>
            <person name="Santidrian Yebra-Pimentel E."/>
            <person name="Kuhl H."/>
            <person name="Dirks R.P."/>
            <person name="Guessner J."/>
            <person name="Wuertz S."/>
            <person name="Du K."/>
            <person name="Schartl M."/>
        </authorList>
    </citation>
    <scope>NUCLEOTIDE SEQUENCE</scope>
    <source>
        <strain evidence="10">STURGEONOMICS-FGT-2020</strain>
        <tissue evidence="10">Whole blood</tissue>
    </source>
</reference>
<feature type="transmembrane region" description="Helical" evidence="8">
    <location>
        <begin position="291"/>
        <end position="311"/>
    </location>
</feature>
<dbReference type="Pfam" id="PF10225">
    <property type="entry name" value="NEMP"/>
    <property type="match status" value="1"/>
</dbReference>
<keyword evidence="6 8" id="KW-0472">Membrane</keyword>